<keyword evidence="4" id="KW-1185">Reference proteome</keyword>
<dbReference type="EMBL" id="CP003053">
    <property type="protein sequence ID" value="AFM16075.1"/>
    <property type="molecule type" value="Genomic_DNA"/>
</dbReference>
<dbReference type="Proteomes" id="UP000006057">
    <property type="component" value="Chromosome"/>
</dbReference>
<feature type="region of interest" description="Disordered" evidence="1">
    <location>
        <begin position="36"/>
        <end position="61"/>
    </location>
</feature>
<evidence type="ECO:0000313" key="3">
    <source>
        <dbReference type="EMBL" id="AFM16075.1"/>
    </source>
</evidence>
<dbReference type="KEGG" id="mcb:Mycch_1267"/>
<evidence type="ECO:0000313" key="4">
    <source>
        <dbReference type="Proteomes" id="UP000006057"/>
    </source>
</evidence>
<accession>I4BFL8</accession>
<feature type="chain" id="PRO_5003686237" description="MspA" evidence="2">
    <location>
        <begin position="35"/>
        <end position="101"/>
    </location>
</feature>
<proteinExistence type="predicted"/>
<gene>
    <name evidence="3" type="ordered locus">Mycch_1267</name>
</gene>
<reference evidence="3 4" key="1">
    <citation type="submission" date="2012-06" db="EMBL/GenBank/DDBJ databases">
        <title>Complete sequence of chromosome of Mycobacterium chubuense NBB4.</title>
        <authorList>
            <consortium name="US DOE Joint Genome Institute"/>
            <person name="Lucas S."/>
            <person name="Han J."/>
            <person name="Lapidus A."/>
            <person name="Cheng J.-F."/>
            <person name="Goodwin L."/>
            <person name="Pitluck S."/>
            <person name="Peters L."/>
            <person name="Mikhailova N."/>
            <person name="Teshima H."/>
            <person name="Detter J.C."/>
            <person name="Han C."/>
            <person name="Tapia R."/>
            <person name="Land M."/>
            <person name="Hauser L."/>
            <person name="Kyrpides N."/>
            <person name="Ivanova N."/>
            <person name="Pagani I."/>
            <person name="Mattes T."/>
            <person name="Holmes A."/>
            <person name="Rutledge P."/>
            <person name="Paulsen I."/>
            <person name="Coleman N."/>
            <person name="Woyke T."/>
        </authorList>
    </citation>
    <scope>NUCLEOTIDE SEQUENCE [LARGE SCALE GENOMIC DNA]</scope>
    <source>
        <strain evidence="3 4">NBB4</strain>
    </source>
</reference>
<dbReference type="AlphaFoldDB" id="I4BFL8"/>
<protein>
    <recommendedName>
        <fullName evidence="5">MspA</fullName>
    </recommendedName>
</protein>
<sequence length="101" mass="10004" precursor="true">MAITLTKRSAFTVALLAAALGAGVVGLGSGLASADNTNIKPDPWVDSPQGKVRKNATQGEVRGGEVLAPAGGSVTESPIAVPGTKARGFKGVRVGPPIGGW</sequence>
<organism evidence="3 4">
    <name type="scientific">Mycolicibacterium chubuense (strain NBB4)</name>
    <name type="common">Mycobacterium chubuense</name>
    <dbReference type="NCBI Taxonomy" id="710421"/>
    <lineage>
        <taxon>Bacteria</taxon>
        <taxon>Bacillati</taxon>
        <taxon>Actinomycetota</taxon>
        <taxon>Actinomycetes</taxon>
        <taxon>Mycobacteriales</taxon>
        <taxon>Mycobacteriaceae</taxon>
        <taxon>Mycolicibacterium</taxon>
    </lineage>
</organism>
<dbReference type="eggNOG" id="ENOG5031VK2">
    <property type="taxonomic scope" value="Bacteria"/>
</dbReference>
<feature type="signal peptide" evidence="2">
    <location>
        <begin position="1"/>
        <end position="34"/>
    </location>
</feature>
<dbReference type="OrthoDB" id="4640696at2"/>
<keyword evidence="2" id="KW-0732">Signal</keyword>
<evidence type="ECO:0000256" key="1">
    <source>
        <dbReference type="SAM" id="MobiDB-lite"/>
    </source>
</evidence>
<dbReference type="HOGENOM" id="CLU_2288408_0_0_11"/>
<evidence type="ECO:0008006" key="5">
    <source>
        <dbReference type="Google" id="ProtNLM"/>
    </source>
</evidence>
<name>I4BFL8_MYCCN</name>
<evidence type="ECO:0000256" key="2">
    <source>
        <dbReference type="SAM" id="SignalP"/>
    </source>
</evidence>
<dbReference type="RefSeq" id="WP_014814558.1">
    <property type="nucleotide sequence ID" value="NC_018027.1"/>
</dbReference>
<dbReference type="PATRIC" id="fig|710421.3.peg.1276"/>